<evidence type="ECO:0000256" key="4">
    <source>
        <dbReference type="ARBA" id="ARBA00022741"/>
    </source>
</evidence>
<dbReference type="SUPFAM" id="SSF52540">
    <property type="entry name" value="P-loop containing nucleoside triphosphate hydrolases"/>
    <property type="match status" value="1"/>
</dbReference>
<dbReference type="GO" id="GO:0016887">
    <property type="term" value="F:ATP hydrolysis activity"/>
    <property type="evidence" value="ECO:0007669"/>
    <property type="project" value="InterPro"/>
</dbReference>
<keyword evidence="5" id="KW-0067">ATP-binding</keyword>
<dbReference type="Pfam" id="PF00005">
    <property type="entry name" value="ABC_tran"/>
    <property type="match status" value="1"/>
</dbReference>
<evidence type="ECO:0000313" key="9">
    <source>
        <dbReference type="Proteomes" id="UP000091897"/>
    </source>
</evidence>
<evidence type="ECO:0000256" key="1">
    <source>
        <dbReference type="ARBA" id="ARBA00005417"/>
    </source>
</evidence>
<dbReference type="STRING" id="463025.BAU08_24160"/>
<evidence type="ECO:0000313" key="10">
    <source>
        <dbReference type="Proteomes" id="UP000092213"/>
    </source>
</evidence>
<name>A0A193G204_9BORD</name>
<organism evidence="8 10">
    <name type="scientific">Bordetella bronchialis</name>
    <dbReference type="NCBI Taxonomy" id="463025"/>
    <lineage>
        <taxon>Bacteria</taxon>
        <taxon>Pseudomonadati</taxon>
        <taxon>Pseudomonadota</taxon>
        <taxon>Betaproteobacteria</taxon>
        <taxon>Burkholderiales</taxon>
        <taxon>Alcaligenaceae</taxon>
        <taxon>Bordetella</taxon>
    </lineage>
</organism>
<evidence type="ECO:0000256" key="5">
    <source>
        <dbReference type="ARBA" id="ARBA00022840"/>
    </source>
</evidence>
<dbReference type="RefSeq" id="WP_066356368.1">
    <property type="nucleotide sequence ID" value="NZ_CP016171.1"/>
</dbReference>
<keyword evidence="3" id="KW-0472">Membrane</keyword>
<dbReference type="EMBL" id="CP016171">
    <property type="protein sequence ID" value="ANN74037.1"/>
    <property type="molecule type" value="Genomic_DNA"/>
</dbReference>
<evidence type="ECO:0000256" key="2">
    <source>
        <dbReference type="ARBA" id="ARBA00022448"/>
    </source>
</evidence>
<gene>
    <name evidence="7" type="ORF">BAU06_23595</name>
    <name evidence="8" type="ORF">BAU08_24160</name>
</gene>
<evidence type="ECO:0000259" key="6">
    <source>
        <dbReference type="PROSITE" id="PS50893"/>
    </source>
</evidence>
<dbReference type="EMBL" id="CP016170">
    <property type="protein sequence ID" value="ANN68889.1"/>
    <property type="molecule type" value="Genomic_DNA"/>
</dbReference>
<dbReference type="Gene3D" id="3.40.50.300">
    <property type="entry name" value="P-loop containing nucleotide triphosphate hydrolases"/>
    <property type="match status" value="1"/>
</dbReference>
<dbReference type="SMART" id="SM00382">
    <property type="entry name" value="AAA"/>
    <property type="match status" value="1"/>
</dbReference>
<protein>
    <recommendedName>
        <fullName evidence="6">ABC transporter domain-containing protein</fullName>
    </recommendedName>
</protein>
<dbReference type="Proteomes" id="UP000092213">
    <property type="component" value="Chromosome"/>
</dbReference>
<evidence type="ECO:0000256" key="3">
    <source>
        <dbReference type="ARBA" id="ARBA00022475"/>
    </source>
</evidence>
<keyword evidence="9" id="KW-1185">Reference proteome</keyword>
<keyword evidence="2" id="KW-0813">Transport</keyword>
<keyword evidence="4" id="KW-0547">Nucleotide-binding</keyword>
<dbReference type="AlphaFoldDB" id="A0A193G204"/>
<dbReference type="PROSITE" id="PS50893">
    <property type="entry name" value="ABC_TRANSPORTER_2"/>
    <property type="match status" value="1"/>
</dbReference>
<comment type="similarity">
    <text evidence="1">Belongs to the ABC transporter superfamily.</text>
</comment>
<keyword evidence="3" id="KW-1003">Cell membrane</keyword>
<dbReference type="GO" id="GO:0005524">
    <property type="term" value="F:ATP binding"/>
    <property type="evidence" value="ECO:0007669"/>
    <property type="project" value="UniProtKB-KW"/>
</dbReference>
<dbReference type="CDD" id="cd03293">
    <property type="entry name" value="ABC_NrtD_SsuB_transporters"/>
    <property type="match status" value="1"/>
</dbReference>
<dbReference type="InterPro" id="IPR027417">
    <property type="entry name" value="P-loop_NTPase"/>
</dbReference>
<evidence type="ECO:0000313" key="7">
    <source>
        <dbReference type="EMBL" id="ANN68889.1"/>
    </source>
</evidence>
<evidence type="ECO:0000313" key="8">
    <source>
        <dbReference type="EMBL" id="ANN74037.1"/>
    </source>
</evidence>
<feature type="domain" description="ABC transporter" evidence="6">
    <location>
        <begin position="2"/>
        <end position="232"/>
    </location>
</feature>
<proteinExistence type="inferred from homology"/>
<dbReference type="KEGG" id="bbro:BAU06_23595"/>
<dbReference type="InterPro" id="IPR003439">
    <property type="entry name" value="ABC_transporter-like_ATP-bd"/>
</dbReference>
<dbReference type="InterPro" id="IPR050166">
    <property type="entry name" value="ABC_transporter_ATP-bind"/>
</dbReference>
<dbReference type="PANTHER" id="PTHR42788">
    <property type="entry name" value="TAURINE IMPORT ATP-BINDING PROTEIN-RELATED"/>
    <property type="match status" value="1"/>
</dbReference>
<sequence length="257" mass="28280">MFDHVDVALGGQRIYDKLSFQVRRGEFLCILGPSGCGKSTSLRVMGGLLPIAGGHVSVAGRGPDQAWPEIAFVFQSPRLVAWRNVLDNILLASELRFGKAGKDERARRRQRALDLLAMVGLAADAGKYPSALSGGERQRVAIARALAVDPQIIFMDEPFSALDPNTRQRMRAEIEQIWQRTGKTVVFVTHDIDEALQLADRIVLFSGKPTAVLETMTIDIPRPRRPDHDVLAAHRRHLAGLFRGMEPAPADARAAMT</sequence>
<dbReference type="InterPro" id="IPR017871">
    <property type="entry name" value="ABC_transporter-like_CS"/>
</dbReference>
<accession>A0A193G204</accession>
<reference evidence="9 10" key="1">
    <citation type="submission" date="2016-06" db="EMBL/GenBank/DDBJ databases">
        <title>Complete genome sequences of Bordetella bronchialis and Bordetella flabilis.</title>
        <authorList>
            <person name="LiPuma J.J."/>
            <person name="Spilker T."/>
        </authorList>
    </citation>
    <scope>NUCLEOTIDE SEQUENCE [LARGE SCALE GENOMIC DNA]</scope>
    <source>
        <strain evidence="8 10">AU17976</strain>
        <strain evidence="7 9">AU3182</strain>
    </source>
</reference>
<dbReference type="InterPro" id="IPR003593">
    <property type="entry name" value="AAA+_ATPase"/>
</dbReference>
<dbReference type="Proteomes" id="UP000091897">
    <property type="component" value="Chromosome"/>
</dbReference>
<dbReference type="PANTHER" id="PTHR42788:SF13">
    <property type="entry name" value="ALIPHATIC SULFONATES IMPORT ATP-BINDING PROTEIN SSUB"/>
    <property type="match status" value="1"/>
</dbReference>
<dbReference type="PROSITE" id="PS00211">
    <property type="entry name" value="ABC_TRANSPORTER_1"/>
    <property type="match status" value="1"/>
</dbReference>